<evidence type="ECO:0000259" key="13">
    <source>
        <dbReference type="PROSITE" id="PS50929"/>
    </source>
</evidence>
<evidence type="ECO:0000256" key="3">
    <source>
        <dbReference type="ARBA" id="ARBA00022448"/>
    </source>
</evidence>
<feature type="domain" description="ABC transporter" evidence="12">
    <location>
        <begin position="1171"/>
        <end position="1402"/>
    </location>
</feature>
<evidence type="ECO:0000256" key="5">
    <source>
        <dbReference type="ARBA" id="ARBA00022737"/>
    </source>
</evidence>
<keyword evidence="3" id="KW-0813">Transport</keyword>
<evidence type="ECO:0000256" key="2">
    <source>
        <dbReference type="ARBA" id="ARBA00009726"/>
    </source>
</evidence>
<sequence>MIAVDSAGFLSFISFSWLSGYMYSAYKKGLTLDDVPQGSPLDSSDLNAQRLELLWQKEITEKGRKEASFGRVVWKFVRTRVLFSCFVFCVSQALGFISPTLFMRELLQYTENENSSTQDGVKWALLLTLSEFLRAIFFSWNWALNYRTAVRLRSACLAMLYRKVIRLHSLGDKSIGELINIFANDSQRIFDVVLFGPMIVGGPVMTMCGIGYILWLLGPWALLGMIVFLLFYPTQYGISRLTGYLRGKTVVVSDERVRLMTDILNSIKLIKMYTWEKYFSKNLFDIRTRERNLLQKTAYCQSLSISMAPTVPVISAIVTFLAHISAGNNLTAAQAFPLISVLGNQLKDALSRIREATKALIDSSIAFTRIKGLLLLDEGNMSVIRPIDKQQAVCISKGTFAWDAGSSVKNRAMPLPVSQATKEELEKLNPTSNGELHYTNIISDIDFQARKGHLVGVCGQVGSGKTSLLLAALGQMRLVTGQVTRDGTCAYVSQEPWVLNATLRDNILFGENFDAKRYYDTLYCCSLTEDINMLPGGDQTEIGDKGINLSGGQKQRVALARALYADRDVYFLDDPLSAVDTHVGAHIFDKYIRTALKKKTVIFVTHHLEYLSHCDEVYFMKEGRIAEQGTHQQLMDQKQDYSLMMTTRLTEIQLGDSARVEETKSVQRRSSIRKNSTSSKGSVEEMVEKMNPAGEKLTTAEQVERGQIRCQTYKTYISAAGGYLVSFLVVLTFLLNVGSTAFSSWWLAEWIKAGGGNTTLVNEFNETVLSNNINDNPDFSMYQLVYSVMIAVILGTSLLRGLVFTKVTLRASNKLHNQLFTKIINSPIKFFETTPTGRIQNLFSRDIDEGIGKVELEEVNPHLRGGRVENHLGKEQTFHPTEIRTSISPSSAVELNTTSALANYATEAGFKAKLKFSRLHSVDTRLPITLESILQNMWLVLFAVMFICLVFPWFIIPMLLLFILYYFISKIFSDRYTQVASTLPTISGFVLIEGHPDLSSSFIDVLQLMKHDVAIRDLKRLETITRSPIFSWVGTTVQGLSTIHAFGKEGDFIAKFNQMFDENTTCVYLYSIAMRWLAIRVDTLAVCTTCITAFLVIALHGQVSPALAGLALAYSAHISGMLQYTIRLLSETEARFISVERINAYLQSLEAEGVNSGRLIPMPDWPSKGTIKFQNVNLRYREGLPNVLEGININIRAGEKIGIIGRTGSGKSSLVTALFRLVELSGGKIKIDGEDISGISLQHLRSKLAVIPQDPVLFTGTIRSNLDPFRAYKDEEIWAVLEKTRLKDRVTSETGQLDCVVGDNLSMGERQLLCLARALLKNTKILVLDEATAAVDPETEVIVQTTIQQEFSHCTVLTIAHRLSTVTSSDRILVMDRGQVVELGTPANLLSNPDSQFSRMLTAAQNGAVIL</sequence>
<dbReference type="CDD" id="cd03244">
    <property type="entry name" value="ABCC_MRP_domain2"/>
    <property type="match status" value="1"/>
</dbReference>
<evidence type="ECO:0000256" key="8">
    <source>
        <dbReference type="ARBA" id="ARBA00022989"/>
    </source>
</evidence>
<reference evidence="14" key="1">
    <citation type="submission" date="2020-11" db="EMBL/GenBank/DDBJ databases">
        <authorList>
            <person name="Tran Van P."/>
        </authorList>
    </citation>
    <scope>NUCLEOTIDE SEQUENCE</scope>
</reference>
<keyword evidence="7" id="KW-0067">ATP-binding</keyword>
<keyword evidence="6" id="KW-0547">Nucleotide-binding</keyword>
<evidence type="ECO:0000256" key="1">
    <source>
        <dbReference type="ARBA" id="ARBA00004127"/>
    </source>
</evidence>
<dbReference type="PROSITE" id="PS50929">
    <property type="entry name" value="ABC_TM1F"/>
    <property type="match status" value="2"/>
</dbReference>
<proteinExistence type="inferred from homology"/>
<dbReference type="InterPro" id="IPR036640">
    <property type="entry name" value="ABC1_TM_sf"/>
</dbReference>
<evidence type="ECO:0008006" key="15">
    <source>
        <dbReference type="Google" id="ProtNLM"/>
    </source>
</evidence>
<dbReference type="SUPFAM" id="SSF52540">
    <property type="entry name" value="P-loop containing nucleoside triphosphate hydrolases"/>
    <property type="match status" value="2"/>
</dbReference>
<dbReference type="PROSITE" id="PS50893">
    <property type="entry name" value="ABC_TRANSPORTER_2"/>
    <property type="match status" value="2"/>
</dbReference>
<organism evidence="14">
    <name type="scientific">Timema douglasi</name>
    <name type="common">Walking stick</name>
    <dbReference type="NCBI Taxonomy" id="61478"/>
    <lineage>
        <taxon>Eukaryota</taxon>
        <taxon>Metazoa</taxon>
        <taxon>Ecdysozoa</taxon>
        <taxon>Arthropoda</taxon>
        <taxon>Hexapoda</taxon>
        <taxon>Insecta</taxon>
        <taxon>Pterygota</taxon>
        <taxon>Neoptera</taxon>
        <taxon>Polyneoptera</taxon>
        <taxon>Phasmatodea</taxon>
        <taxon>Timematodea</taxon>
        <taxon>Timematoidea</taxon>
        <taxon>Timematidae</taxon>
        <taxon>Timema</taxon>
    </lineage>
</organism>
<feature type="domain" description="ABC transmembrane type-1" evidence="13">
    <location>
        <begin position="727"/>
        <end position="1134"/>
    </location>
</feature>
<dbReference type="InterPro" id="IPR027417">
    <property type="entry name" value="P-loop_NTPase"/>
</dbReference>
<dbReference type="Gene3D" id="3.40.50.300">
    <property type="entry name" value="P-loop containing nucleotide triphosphate hydrolases"/>
    <property type="match status" value="2"/>
</dbReference>
<dbReference type="InterPro" id="IPR003593">
    <property type="entry name" value="AAA+_ATPase"/>
</dbReference>
<feature type="transmembrane region" description="Helical" evidence="11">
    <location>
        <begin position="784"/>
        <end position="804"/>
    </location>
</feature>
<gene>
    <name evidence="14" type="ORF">TDIB3V08_LOCUS2872</name>
</gene>
<evidence type="ECO:0000256" key="10">
    <source>
        <dbReference type="SAM" id="MobiDB-lite"/>
    </source>
</evidence>
<feature type="transmembrane region" description="Helical" evidence="11">
    <location>
        <begin position="81"/>
        <end position="103"/>
    </location>
</feature>
<feature type="domain" description="ABC transmembrane type-1" evidence="13">
    <location>
        <begin position="86"/>
        <end position="344"/>
    </location>
</feature>
<dbReference type="GO" id="GO:0016020">
    <property type="term" value="C:membrane"/>
    <property type="evidence" value="ECO:0007669"/>
    <property type="project" value="InterPro"/>
</dbReference>
<dbReference type="PANTHER" id="PTHR24223">
    <property type="entry name" value="ATP-BINDING CASSETTE SUB-FAMILY C"/>
    <property type="match status" value="1"/>
</dbReference>
<dbReference type="GO" id="GO:0140359">
    <property type="term" value="F:ABC-type transporter activity"/>
    <property type="evidence" value="ECO:0007669"/>
    <property type="project" value="InterPro"/>
</dbReference>
<protein>
    <recommendedName>
        <fullName evidence="15">Multidrug resistance-associated protein 5-like</fullName>
    </recommendedName>
</protein>
<comment type="subcellular location">
    <subcellularLocation>
        <location evidence="1">Endomembrane system</location>
        <topology evidence="1">Multi-pass membrane protein</topology>
    </subcellularLocation>
</comment>
<feature type="transmembrane region" description="Helical" evidence="11">
    <location>
        <begin position="938"/>
        <end position="968"/>
    </location>
</feature>
<keyword evidence="5" id="KW-0677">Repeat</keyword>
<dbReference type="GO" id="GO:0016887">
    <property type="term" value="F:ATP hydrolysis activity"/>
    <property type="evidence" value="ECO:0007669"/>
    <property type="project" value="InterPro"/>
</dbReference>
<keyword evidence="9 11" id="KW-0472">Membrane</keyword>
<dbReference type="FunFam" id="3.40.50.300:FF:000997">
    <property type="entry name" value="Multidrug resistance-associated protein 1"/>
    <property type="match status" value="1"/>
</dbReference>
<evidence type="ECO:0000259" key="12">
    <source>
        <dbReference type="PROSITE" id="PS50893"/>
    </source>
</evidence>
<dbReference type="InterPro" id="IPR003439">
    <property type="entry name" value="ABC_transporter-like_ATP-bd"/>
</dbReference>
<dbReference type="GO" id="GO:0012505">
    <property type="term" value="C:endomembrane system"/>
    <property type="evidence" value="ECO:0007669"/>
    <property type="project" value="UniProtKB-SubCell"/>
</dbReference>
<dbReference type="InterPro" id="IPR017871">
    <property type="entry name" value="ABC_transporter-like_CS"/>
</dbReference>
<evidence type="ECO:0000256" key="7">
    <source>
        <dbReference type="ARBA" id="ARBA00022840"/>
    </source>
</evidence>
<evidence type="ECO:0000256" key="4">
    <source>
        <dbReference type="ARBA" id="ARBA00022692"/>
    </source>
</evidence>
<dbReference type="Pfam" id="PF00664">
    <property type="entry name" value="ABC_membrane"/>
    <property type="match status" value="3"/>
</dbReference>
<evidence type="ECO:0000313" key="14">
    <source>
        <dbReference type="EMBL" id="CAD7196531.1"/>
    </source>
</evidence>
<feature type="transmembrane region" description="Helical" evidence="11">
    <location>
        <begin position="715"/>
        <end position="737"/>
    </location>
</feature>
<evidence type="ECO:0000256" key="11">
    <source>
        <dbReference type="SAM" id="Phobius"/>
    </source>
</evidence>
<feature type="region of interest" description="Disordered" evidence="10">
    <location>
        <begin position="665"/>
        <end position="685"/>
    </location>
</feature>
<dbReference type="FunFam" id="3.40.50.300:FF:000074">
    <property type="entry name" value="Multidrug resistance-associated protein 5 isoform 1"/>
    <property type="match status" value="1"/>
</dbReference>
<keyword evidence="8 11" id="KW-1133">Transmembrane helix</keyword>
<feature type="transmembrane region" description="Helical" evidence="11">
    <location>
        <begin position="123"/>
        <end position="144"/>
    </location>
</feature>
<dbReference type="CDD" id="cd18599">
    <property type="entry name" value="ABC_6TM_MRP5_8_9_D2"/>
    <property type="match status" value="1"/>
</dbReference>
<dbReference type="GO" id="GO:0005524">
    <property type="term" value="F:ATP binding"/>
    <property type="evidence" value="ECO:0007669"/>
    <property type="project" value="UniProtKB-KW"/>
</dbReference>
<keyword evidence="4 11" id="KW-0812">Transmembrane</keyword>
<dbReference type="Pfam" id="PF00005">
    <property type="entry name" value="ABC_tran"/>
    <property type="match status" value="2"/>
</dbReference>
<dbReference type="Gene3D" id="1.20.1560.10">
    <property type="entry name" value="ABC transporter type 1, transmembrane domain"/>
    <property type="match status" value="2"/>
</dbReference>
<dbReference type="InterPro" id="IPR050173">
    <property type="entry name" value="ABC_transporter_C-like"/>
</dbReference>
<feature type="transmembrane region" description="Helical" evidence="11">
    <location>
        <begin position="192"/>
        <end position="214"/>
    </location>
</feature>
<evidence type="ECO:0000256" key="6">
    <source>
        <dbReference type="ARBA" id="ARBA00022741"/>
    </source>
</evidence>
<dbReference type="EMBL" id="OA565205">
    <property type="protein sequence ID" value="CAD7196531.1"/>
    <property type="molecule type" value="Genomic_DNA"/>
</dbReference>
<comment type="similarity">
    <text evidence="2">Belongs to the ABC transporter superfamily. ABCC family. Conjugate transporter (TC 3.A.1.208) subfamily.</text>
</comment>
<accession>A0A7R8Z7H1</accession>
<dbReference type="CDD" id="cd03250">
    <property type="entry name" value="ABCC_MRP_domain1"/>
    <property type="match status" value="1"/>
</dbReference>
<evidence type="ECO:0000256" key="9">
    <source>
        <dbReference type="ARBA" id="ARBA00023136"/>
    </source>
</evidence>
<dbReference type="FunFam" id="1.20.1560.10:FF:000012">
    <property type="entry name" value="ATP binding cassette subfamily C member 5"/>
    <property type="match status" value="1"/>
</dbReference>
<feature type="transmembrane region" description="Helical" evidence="11">
    <location>
        <begin position="220"/>
        <end position="238"/>
    </location>
</feature>
<dbReference type="SUPFAM" id="SSF90123">
    <property type="entry name" value="ABC transporter transmembrane region"/>
    <property type="match status" value="3"/>
</dbReference>
<feature type="domain" description="ABC transporter" evidence="12">
    <location>
        <begin position="423"/>
        <end position="647"/>
    </location>
</feature>
<dbReference type="InterPro" id="IPR011527">
    <property type="entry name" value="ABC1_TM_dom"/>
</dbReference>
<dbReference type="PANTHER" id="PTHR24223:SF447">
    <property type="entry name" value="MULTIDRUG RESISTANCE-ASSOCIATED PROTEIN 5"/>
    <property type="match status" value="1"/>
</dbReference>
<dbReference type="PROSITE" id="PS00211">
    <property type="entry name" value="ABC_TRANSPORTER_1"/>
    <property type="match status" value="1"/>
</dbReference>
<name>A0A7R8Z7H1_TIMDO</name>
<dbReference type="SMART" id="SM00382">
    <property type="entry name" value="AAA"/>
    <property type="match status" value="2"/>
</dbReference>
<dbReference type="CDD" id="cd18592">
    <property type="entry name" value="ABC_6TM_MRP5_8_9_D1"/>
    <property type="match status" value="1"/>
</dbReference>